<dbReference type="EMBL" id="CP037920">
    <property type="protein sequence ID" value="QDT97196.1"/>
    <property type="molecule type" value="Genomic_DNA"/>
</dbReference>
<sequence>MAYKKWNSNGHIIELEHGWWSGRAKVIVDGQLEFTRPSPFFLQDFGFAHRFEIDGDLYIVCVICQLFKFQYKLLENDDAKTQLIPFGYTSNFQWFNRLYF</sequence>
<protein>
    <submittedName>
        <fullName evidence="1">Uncharacterized protein</fullName>
    </submittedName>
</protein>
<dbReference type="Pfam" id="PF06905">
    <property type="entry name" value="FAIM1"/>
    <property type="match status" value="1"/>
</dbReference>
<dbReference type="InterPro" id="IPR038513">
    <property type="entry name" value="FAIM1_dom_sf"/>
</dbReference>
<dbReference type="AlphaFoldDB" id="A0A517VW21"/>
<reference evidence="1 2" key="1">
    <citation type="submission" date="2019-03" db="EMBL/GenBank/DDBJ databases">
        <title>Deep-cultivation of Planctomycetes and their phenomic and genomic characterization uncovers novel biology.</title>
        <authorList>
            <person name="Wiegand S."/>
            <person name="Jogler M."/>
            <person name="Boedeker C."/>
            <person name="Pinto D."/>
            <person name="Vollmers J."/>
            <person name="Rivas-Marin E."/>
            <person name="Kohn T."/>
            <person name="Peeters S.H."/>
            <person name="Heuer A."/>
            <person name="Rast P."/>
            <person name="Oberbeckmann S."/>
            <person name="Bunk B."/>
            <person name="Jeske O."/>
            <person name="Meyerdierks A."/>
            <person name="Storesund J.E."/>
            <person name="Kallscheuer N."/>
            <person name="Luecker S."/>
            <person name="Lage O.M."/>
            <person name="Pohl T."/>
            <person name="Merkel B.J."/>
            <person name="Hornburger P."/>
            <person name="Mueller R.-W."/>
            <person name="Bruemmer F."/>
            <person name="Labrenz M."/>
            <person name="Spormann A.M."/>
            <person name="Op den Camp H."/>
            <person name="Overmann J."/>
            <person name="Amann R."/>
            <person name="Jetten M.S.M."/>
            <person name="Mascher T."/>
            <person name="Medema M.H."/>
            <person name="Devos D.P."/>
            <person name="Kaster A.-K."/>
            <person name="Ovreas L."/>
            <person name="Rohde M."/>
            <person name="Galperin M.Y."/>
            <person name="Jogler C."/>
        </authorList>
    </citation>
    <scope>NUCLEOTIDE SEQUENCE [LARGE SCALE GENOMIC DNA]</scope>
    <source>
        <strain evidence="1 2">V144</strain>
    </source>
</reference>
<dbReference type="InterPro" id="IPR010695">
    <property type="entry name" value="FAIM1"/>
</dbReference>
<dbReference type="KEGG" id="gaw:V144x_26670"/>
<dbReference type="Proteomes" id="UP000318704">
    <property type="component" value="Chromosome"/>
</dbReference>
<evidence type="ECO:0000313" key="2">
    <source>
        <dbReference type="Proteomes" id="UP000318704"/>
    </source>
</evidence>
<name>A0A517VW21_9PLAN</name>
<evidence type="ECO:0000313" key="1">
    <source>
        <dbReference type="EMBL" id="QDT97196.1"/>
    </source>
</evidence>
<accession>A0A517VW21</accession>
<dbReference type="Gene3D" id="2.40.128.180">
    <property type="match status" value="1"/>
</dbReference>
<gene>
    <name evidence="1" type="ORF">V144x_26670</name>
</gene>
<proteinExistence type="predicted"/>
<organism evidence="1 2">
    <name type="scientific">Gimesia aquarii</name>
    <dbReference type="NCBI Taxonomy" id="2527964"/>
    <lineage>
        <taxon>Bacteria</taxon>
        <taxon>Pseudomonadati</taxon>
        <taxon>Planctomycetota</taxon>
        <taxon>Planctomycetia</taxon>
        <taxon>Planctomycetales</taxon>
        <taxon>Planctomycetaceae</taxon>
        <taxon>Gimesia</taxon>
    </lineage>
</organism>